<keyword evidence="4" id="KW-1185">Reference proteome</keyword>
<keyword evidence="1" id="KW-0175">Coiled coil</keyword>
<evidence type="ECO:0000256" key="2">
    <source>
        <dbReference type="SAM" id="MobiDB-lite"/>
    </source>
</evidence>
<organism evidence="3 4">
    <name type="scientific">Ephemerocybe angulata</name>
    <dbReference type="NCBI Taxonomy" id="980116"/>
    <lineage>
        <taxon>Eukaryota</taxon>
        <taxon>Fungi</taxon>
        <taxon>Dikarya</taxon>
        <taxon>Basidiomycota</taxon>
        <taxon>Agaricomycotina</taxon>
        <taxon>Agaricomycetes</taxon>
        <taxon>Agaricomycetidae</taxon>
        <taxon>Agaricales</taxon>
        <taxon>Agaricineae</taxon>
        <taxon>Psathyrellaceae</taxon>
        <taxon>Ephemerocybe</taxon>
    </lineage>
</organism>
<dbReference type="OrthoDB" id="3066826at2759"/>
<dbReference type="Proteomes" id="UP000541558">
    <property type="component" value="Unassembled WGS sequence"/>
</dbReference>
<dbReference type="AlphaFoldDB" id="A0A8H5AUP2"/>
<evidence type="ECO:0000313" key="3">
    <source>
        <dbReference type="EMBL" id="KAF5311342.1"/>
    </source>
</evidence>
<feature type="compositionally biased region" description="Basic and acidic residues" evidence="2">
    <location>
        <begin position="134"/>
        <end position="147"/>
    </location>
</feature>
<gene>
    <name evidence="3" type="ORF">D9611_012625</name>
</gene>
<protein>
    <submittedName>
        <fullName evidence="3">Uncharacterized protein</fullName>
    </submittedName>
</protein>
<feature type="region of interest" description="Disordered" evidence="2">
    <location>
        <begin position="125"/>
        <end position="147"/>
    </location>
</feature>
<evidence type="ECO:0000256" key="1">
    <source>
        <dbReference type="SAM" id="Coils"/>
    </source>
</evidence>
<feature type="compositionally biased region" description="Polar residues" evidence="2">
    <location>
        <begin position="1"/>
        <end position="12"/>
    </location>
</feature>
<feature type="coiled-coil region" evidence="1">
    <location>
        <begin position="93"/>
        <end position="125"/>
    </location>
</feature>
<sequence>MILQADSVSSFGPDSKAALATADSNAELRPPPTFQPEADSSIYTYDNGHSHHTANAYIASANPSVRSQSNVHVDTLYDSQPPVYYDPETENVQAASERLARALEAEAAQESNQRAKEKLLSKARRIRKKSGKTVGEKEDSEGRGDKSIGKTVGVGLLMFVTVPMWTLGAVMDATGTVLKASAMALKGAGSGFKKIHTVTMDKLDTKM</sequence>
<proteinExistence type="predicted"/>
<evidence type="ECO:0000313" key="4">
    <source>
        <dbReference type="Proteomes" id="UP000541558"/>
    </source>
</evidence>
<dbReference type="EMBL" id="JAACJK010000227">
    <property type="protein sequence ID" value="KAF5311342.1"/>
    <property type="molecule type" value="Genomic_DNA"/>
</dbReference>
<reference evidence="3 4" key="1">
    <citation type="journal article" date="2020" name="ISME J.">
        <title>Uncovering the hidden diversity of litter-decomposition mechanisms in mushroom-forming fungi.</title>
        <authorList>
            <person name="Floudas D."/>
            <person name="Bentzer J."/>
            <person name="Ahren D."/>
            <person name="Johansson T."/>
            <person name="Persson P."/>
            <person name="Tunlid A."/>
        </authorList>
    </citation>
    <scope>NUCLEOTIDE SEQUENCE [LARGE SCALE GENOMIC DNA]</scope>
    <source>
        <strain evidence="3 4">CBS 175.51</strain>
    </source>
</reference>
<comment type="caution">
    <text evidence="3">The sequence shown here is derived from an EMBL/GenBank/DDBJ whole genome shotgun (WGS) entry which is preliminary data.</text>
</comment>
<name>A0A8H5AUP2_9AGAR</name>
<accession>A0A8H5AUP2</accession>
<feature type="region of interest" description="Disordered" evidence="2">
    <location>
        <begin position="1"/>
        <end position="47"/>
    </location>
</feature>